<feature type="compositionally biased region" description="Basic residues" evidence="1">
    <location>
        <begin position="205"/>
        <end position="215"/>
    </location>
</feature>
<organism evidence="3 4">
    <name type="scientific">Cylindrotheca closterium</name>
    <dbReference type="NCBI Taxonomy" id="2856"/>
    <lineage>
        <taxon>Eukaryota</taxon>
        <taxon>Sar</taxon>
        <taxon>Stramenopiles</taxon>
        <taxon>Ochrophyta</taxon>
        <taxon>Bacillariophyta</taxon>
        <taxon>Bacillariophyceae</taxon>
        <taxon>Bacillariophycidae</taxon>
        <taxon>Bacillariales</taxon>
        <taxon>Bacillariaceae</taxon>
        <taxon>Cylindrotheca</taxon>
    </lineage>
</organism>
<protein>
    <recommendedName>
        <fullName evidence="2">DUF6824 domain-containing protein</fullName>
    </recommendedName>
</protein>
<evidence type="ECO:0000256" key="1">
    <source>
        <dbReference type="SAM" id="MobiDB-lite"/>
    </source>
</evidence>
<proteinExistence type="predicted"/>
<keyword evidence="4" id="KW-1185">Reference proteome</keyword>
<reference evidence="3" key="1">
    <citation type="submission" date="2023-08" db="EMBL/GenBank/DDBJ databases">
        <authorList>
            <person name="Audoor S."/>
            <person name="Bilcke G."/>
        </authorList>
    </citation>
    <scope>NUCLEOTIDE SEQUENCE</scope>
</reference>
<evidence type="ECO:0000259" key="2">
    <source>
        <dbReference type="Pfam" id="PF20710"/>
    </source>
</evidence>
<dbReference type="AlphaFoldDB" id="A0AAD2FCN7"/>
<feature type="compositionally biased region" description="Low complexity" evidence="1">
    <location>
        <begin position="190"/>
        <end position="204"/>
    </location>
</feature>
<sequence>MIPQMLFNDNDFQDDFLLHTLDPKDDLNNSNGALTAISDESLPDLMDDSNFEGSEFLQSDNVGFVTPNHSFSEITPEKEIVMPIVVVSQKIKTVRTQSEKPTPFDVLCGQSRTCANHSGNKRFQATLDMYASKYDAAKSKQEKMTLTKEIVGRIADNGGRFLKFKSNNWVEIANVTARDKVSHALRTKVQSWKRQQASSSSKKAPSIRKRRHSRRASSAAPSLTECKAVSFDGSTASSTSVMDELLRTQREIFEKLTQSNEMHPLK</sequence>
<evidence type="ECO:0000313" key="4">
    <source>
        <dbReference type="Proteomes" id="UP001295423"/>
    </source>
</evidence>
<comment type="caution">
    <text evidence="3">The sequence shown here is derived from an EMBL/GenBank/DDBJ whole genome shotgun (WGS) entry which is preliminary data.</text>
</comment>
<feature type="region of interest" description="Disordered" evidence="1">
    <location>
        <begin position="188"/>
        <end position="222"/>
    </location>
</feature>
<evidence type="ECO:0000313" key="3">
    <source>
        <dbReference type="EMBL" id="CAJ1922545.1"/>
    </source>
</evidence>
<gene>
    <name evidence="3" type="ORF">CYCCA115_LOCUS982</name>
</gene>
<accession>A0AAD2FCN7</accession>
<dbReference type="Pfam" id="PF20710">
    <property type="entry name" value="DUF6824"/>
    <property type="match status" value="1"/>
</dbReference>
<name>A0AAD2FCN7_9STRA</name>
<feature type="domain" description="DUF6824" evidence="2">
    <location>
        <begin position="105"/>
        <end position="186"/>
    </location>
</feature>
<dbReference type="EMBL" id="CAKOGP040000002">
    <property type="protein sequence ID" value="CAJ1922545.1"/>
    <property type="molecule type" value="Genomic_DNA"/>
</dbReference>
<dbReference type="Proteomes" id="UP001295423">
    <property type="component" value="Unassembled WGS sequence"/>
</dbReference>
<dbReference type="InterPro" id="IPR049227">
    <property type="entry name" value="DUF6824"/>
</dbReference>